<organism evidence="2 3">
    <name type="scientific">Arthrobacter phage SilentRX</name>
    <dbReference type="NCBI Taxonomy" id="2836091"/>
    <lineage>
        <taxon>Viruses</taxon>
        <taxon>Duplodnaviria</taxon>
        <taxon>Heunggongvirae</taxon>
        <taxon>Uroviricota</taxon>
        <taxon>Caudoviricetes</taxon>
        <taxon>Silentrexvirus</taxon>
        <taxon>Silentrexvirus silentrx</taxon>
    </lineage>
</organism>
<keyword evidence="3" id="KW-1185">Reference proteome</keyword>
<dbReference type="GeneID" id="77932306"/>
<sequence>MTTEPLTDEQRTEVRRAILQSVGEMGRGLKLAGMALKQGRFGSAKEVITGTEGMLLMHESLAQRLLKENQRLQEALTSEEARERAAAALVFSSPTNSVQYADLPEHRKEAWRIRADAVMEALLQ</sequence>
<proteinExistence type="predicted"/>
<dbReference type="KEGG" id="vg:77932306"/>
<dbReference type="Proteomes" id="UP000693725">
    <property type="component" value="Segment"/>
</dbReference>
<reference evidence="2" key="1">
    <citation type="submission" date="2021-04" db="EMBL/GenBank/DDBJ databases">
        <authorList>
            <person name="Edwards E.G."/>
            <person name="Siddiqui F.A."/>
            <person name="Anastasi R.E."/>
            <person name="Conroy D.J."/>
            <person name="Gerton T.J."/>
            <person name="Laizure I.E."/>
            <person name="Reynolds J.D."/>
            <person name="Ulker M."/>
            <person name="Ouellette S.K."/>
            <person name="Duggan K.O."/>
            <person name="Johnson K.C."/>
            <person name="MacLea K.S."/>
            <person name="Garlena R.A."/>
            <person name="Russell D.A."/>
            <person name="Jacobs-Sera D."/>
            <person name="Hatfull G.F."/>
        </authorList>
    </citation>
    <scope>NUCLEOTIDE SEQUENCE</scope>
</reference>
<keyword evidence="1" id="KW-0175">Coiled coil</keyword>
<protein>
    <submittedName>
        <fullName evidence="2">Uncharacterized protein</fullName>
    </submittedName>
</protein>
<gene>
    <name evidence="2" type="primary">48</name>
    <name evidence="2" type="ORF">SEA_SILENTRX_48</name>
</gene>
<evidence type="ECO:0000313" key="2">
    <source>
        <dbReference type="EMBL" id="QWY82788.1"/>
    </source>
</evidence>
<dbReference type="EMBL" id="MW862992">
    <property type="protein sequence ID" value="QWY82788.1"/>
    <property type="molecule type" value="Genomic_DNA"/>
</dbReference>
<name>A0A8F3E7K4_9CAUD</name>
<evidence type="ECO:0000313" key="3">
    <source>
        <dbReference type="Proteomes" id="UP000693725"/>
    </source>
</evidence>
<dbReference type="RefSeq" id="YP_010656429.1">
    <property type="nucleotide sequence ID" value="NC_070838.1"/>
</dbReference>
<accession>A0A8F3E7K4</accession>
<evidence type="ECO:0000256" key="1">
    <source>
        <dbReference type="SAM" id="Coils"/>
    </source>
</evidence>
<feature type="coiled-coil region" evidence="1">
    <location>
        <begin position="55"/>
        <end position="82"/>
    </location>
</feature>